<proteinExistence type="predicted"/>
<sequence length="131" mass="14367">MTTNAASTTCPPYTQVPDIQNLPIPQDINVMVTPGNDTSYRPMEICCEPSRVQIVDGCYLWCELPERYFNGTDKEGARTSSSSCMNLNTRESGDRRIKGWQINGAGARLTVGSAKQIGLWVLALSGLVHVM</sequence>
<evidence type="ECO:0000313" key="2">
    <source>
        <dbReference type="Proteomes" id="UP000001056"/>
    </source>
</evidence>
<dbReference type="OrthoDB" id="5203703at2759"/>
<name>Q2HFK8_CHAGB</name>
<organism evidence="1 2">
    <name type="scientific">Chaetomium globosum (strain ATCC 6205 / CBS 148.51 / DSM 1962 / NBRC 6347 / NRRL 1970)</name>
    <name type="common">Soil fungus</name>
    <dbReference type="NCBI Taxonomy" id="306901"/>
    <lineage>
        <taxon>Eukaryota</taxon>
        <taxon>Fungi</taxon>
        <taxon>Dikarya</taxon>
        <taxon>Ascomycota</taxon>
        <taxon>Pezizomycotina</taxon>
        <taxon>Sordariomycetes</taxon>
        <taxon>Sordariomycetidae</taxon>
        <taxon>Sordariales</taxon>
        <taxon>Chaetomiaceae</taxon>
        <taxon>Chaetomium</taxon>
    </lineage>
</organism>
<accession>Q2HFK8</accession>
<reference evidence="2" key="1">
    <citation type="journal article" date="2015" name="Genome Announc.">
        <title>Draft genome sequence of the cellulolytic fungus Chaetomium globosum.</title>
        <authorList>
            <person name="Cuomo C.A."/>
            <person name="Untereiner W.A."/>
            <person name="Ma L.-J."/>
            <person name="Grabherr M."/>
            <person name="Birren B.W."/>
        </authorList>
    </citation>
    <scope>NUCLEOTIDE SEQUENCE [LARGE SCALE GENOMIC DNA]</scope>
    <source>
        <strain evidence="2">ATCC 6205 / CBS 148.51 / DSM 1962 / NBRC 6347 / NRRL 1970</strain>
    </source>
</reference>
<dbReference type="GeneID" id="4386576"/>
<dbReference type="InParanoid" id="Q2HFK8"/>
<evidence type="ECO:0000313" key="1">
    <source>
        <dbReference type="EMBL" id="EAQ92761.1"/>
    </source>
</evidence>
<dbReference type="AlphaFoldDB" id="Q2HFK8"/>
<gene>
    <name evidence="1" type="ORF">CHGG_00996</name>
</gene>
<protein>
    <submittedName>
        <fullName evidence="1">Uncharacterized protein</fullName>
    </submittedName>
</protein>
<dbReference type="HOGENOM" id="CLU_154773_0_0_1"/>
<dbReference type="VEuPathDB" id="FungiDB:CHGG_00996"/>
<dbReference type="Proteomes" id="UP000001056">
    <property type="component" value="Unassembled WGS sequence"/>
</dbReference>
<dbReference type="EMBL" id="CH408029">
    <property type="protein sequence ID" value="EAQ92761.1"/>
    <property type="molecule type" value="Genomic_DNA"/>
</dbReference>
<dbReference type="eggNOG" id="ENOG502R74G">
    <property type="taxonomic scope" value="Eukaryota"/>
</dbReference>
<dbReference type="RefSeq" id="XP_001220217.1">
    <property type="nucleotide sequence ID" value="XM_001220216.1"/>
</dbReference>
<keyword evidence="2" id="KW-1185">Reference proteome</keyword>